<comment type="caution">
    <text evidence="2">The sequence shown here is derived from an EMBL/GenBank/DDBJ whole genome shotgun (WGS) entry which is preliminary data.</text>
</comment>
<organism evidence="2 3">
    <name type="scientific">Phyllostomus discolor</name>
    <name type="common">pale spear-nosed bat</name>
    <dbReference type="NCBI Taxonomy" id="89673"/>
    <lineage>
        <taxon>Eukaryota</taxon>
        <taxon>Metazoa</taxon>
        <taxon>Chordata</taxon>
        <taxon>Craniata</taxon>
        <taxon>Vertebrata</taxon>
        <taxon>Euteleostomi</taxon>
        <taxon>Mammalia</taxon>
        <taxon>Eutheria</taxon>
        <taxon>Laurasiatheria</taxon>
        <taxon>Chiroptera</taxon>
        <taxon>Yangochiroptera</taxon>
        <taxon>Phyllostomidae</taxon>
        <taxon>Phyllostominae</taxon>
        <taxon>Phyllostomus</taxon>
    </lineage>
</organism>
<feature type="compositionally biased region" description="Basic and acidic residues" evidence="1">
    <location>
        <begin position="53"/>
        <end position="75"/>
    </location>
</feature>
<reference evidence="2 3" key="1">
    <citation type="journal article" date="2020" name="Nature">
        <title>Six reference-quality genomes reveal evolution of bat adaptations.</title>
        <authorList>
            <person name="Jebb D."/>
            <person name="Huang Z."/>
            <person name="Pippel M."/>
            <person name="Hughes G.M."/>
            <person name="Lavrichenko K."/>
            <person name="Devanna P."/>
            <person name="Winkler S."/>
            <person name="Jermiin L.S."/>
            <person name="Skirmuntt E.C."/>
            <person name="Katzourakis A."/>
            <person name="Burkitt-Gray L."/>
            <person name="Ray D.A."/>
            <person name="Sullivan K.A.M."/>
            <person name="Roscito J.G."/>
            <person name="Kirilenko B.M."/>
            <person name="Davalos L.M."/>
            <person name="Corthals A.P."/>
            <person name="Power M.L."/>
            <person name="Jones G."/>
            <person name="Ransome R.D."/>
            <person name="Dechmann D.K.N."/>
            <person name="Locatelli A.G."/>
            <person name="Puechmaille S.J."/>
            <person name="Fedrigo O."/>
            <person name="Jarvis E.D."/>
            <person name="Hiller M."/>
            <person name="Vernes S.C."/>
            <person name="Myers E.W."/>
            <person name="Teeling E.C."/>
        </authorList>
    </citation>
    <scope>NUCLEOTIDE SEQUENCE [LARGE SCALE GENOMIC DNA]</scope>
    <source>
        <strain evidence="2">Bat1K_MPI-CBG_1</strain>
    </source>
</reference>
<dbReference type="Proteomes" id="UP000664940">
    <property type="component" value="Unassembled WGS sequence"/>
</dbReference>
<evidence type="ECO:0000313" key="3">
    <source>
        <dbReference type="Proteomes" id="UP000664940"/>
    </source>
</evidence>
<evidence type="ECO:0000256" key="1">
    <source>
        <dbReference type="SAM" id="MobiDB-lite"/>
    </source>
</evidence>
<gene>
    <name evidence="2" type="ORF">HJG60_008823</name>
</gene>
<proteinExistence type="predicted"/>
<dbReference type="EMBL" id="JABVXQ010000013">
    <property type="protein sequence ID" value="KAF6081816.1"/>
    <property type="molecule type" value="Genomic_DNA"/>
</dbReference>
<accession>A0A834DI66</accession>
<protein>
    <submittedName>
        <fullName evidence="2">Uncharacterized protein</fullName>
    </submittedName>
</protein>
<name>A0A834DI66_9CHIR</name>
<sequence length="124" mass="12848">MQLQGPLRQALGAARVRRGRALSALAGSADTLAGGWGRGQLCRPGRRGPHSRGCGDRAWRPGLEQRAEGPRERLRGAPATRSCPGPSGLCPGGPRPVHAPGLGGTGAATASCCLFRLVICSFWI</sequence>
<feature type="region of interest" description="Disordered" evidence="1">
    <location>
        <begin position="38"/>
        <end position="88"/>
    </location>
</feature>
<dbReference type="AlphaFoldDB" id="A0A834DI66"/>
<evidence type="ECO:0000313" key="2">
    <source>
        <dbReference type="EMBL" id="KAF6081816.1"/>
    </source>
</evidence>